<evidence type="ECO:0000256" key="4">
    <source>
        <dbReference type="ARBA" id="ARBA00022643"/>
    </source>
</evidence>
<evidence type="ECO:0000313" key="10">
    <source>
        <dbReference type="Proteomes" id="UP001629113"/>
    </source>
</evidence>
<keyword evidence="6" id="KW-0472">Membrane</keyword>
<reference evidence="9 10" key="1">
    <citation type="submission" date="2024-06" db="EMBL/GenBank/DDBJ databases">
        <title>Complete genome of Phlyctema vagabunda strain 19-DSS-EL-015.</title>
        <authorList>
            <person name="Fiorenzani C."/>
        </authorList>
    </citation>
    <scope>NUCLEOTIDE SEQUENCE [LARGE SCALE GENOMIC DNA]</scope>
    <source>
        <strain evidence="9 10">19-DSS-EL-015</strain>
    </source>
</reference>
<dbReference type="PANTHER" id="PTHR48109">
    <property type="entry name" value="DIHYDROOROTATE DEHYDROGENASE (QUINONE), MITOCHONDRIAL-RELATED"/>
    <property type="match status" value="1"/>
</dbReference>
<keyword evidence="4" id="KW-0288">FMN</keyword>
<organism evidence="9 10">
    <name type="scientific">Phlyctema vagabunda</name>
    <dbReference type="NCBI Taxonomy" id="108571"/>
    <lineage>
        <taxon>Eukaryota</taxon>
        <taxon>Fungi</taxon>
        <taxon>Dikarya</taxon>
        <taxon>Ascomycota</taxon>
        <taxon>Pezizomycotina</taxon>
        <taxon>Leotiomycetes</taxon>
        <taxon>Helotiales</taxon>
        <taxon>Dermateaceae</taxon>
        <taxon>Phlyctema</taxon>
    </lineage>
</organism>
<evidence type="ECO:0000256" key="5">
    <source>
        <dbReference type="ARBA" id="ARBA00023002"/>
    </source>
</evidence>
<dbReference type="Pfam" id="PF01180">
    <property type="entry name" value="DHO_dh"/>
    <property type="match status" value="2"/>
</dbReference>
<keyword evidence="3" id="KW-0285">Flavoprotein</keyword>
<accession>A0ABR4P3Y3</accession>
<dbReference type="CDD" id="cd04738">
    <property type="entry name" value="DHOD_2_like"/>
    <property type="match status" value="1"/>
</dbReference>
<feature type="domain" description="Dihydroorotate dehydrogenase catalytic" evidence="8">
    <location>
        <begin position="441"/>
        <end position="488"/>
    </location>
</feature>
<dbReference type="EMBL" id="JBFCZG010000010">
    <property type="protein sequence ID" value="KAL3418019.1"/>
    <property type="molecule type" value="Genomic_DNA"/>
</dbReference>
<sequence>MSQSMSHAMRRSAKPLVNSYSSSRRPIGQSVRLLTQRRPASTTTTAASSTSNSARNIVYGISATLLASLGYLYVTDTRASIHQWLVIPSLRWLYPDAEDAHHAGTKLLKLTYSLGINIRERPSKVTQTDLSTIVFGQKLQNPIGISAGLDKLADVPDALFALGPAIVEVGGCTPRPQEGNPKPRFFRLVDHESLINRYGLNSLGADHMAMQLRERVRLFAYHNGLGAGEEGERKVLNGEASVPPGSLQPGKILMVQVAKNKDTPGDDIEAVKKDYVYCVERVAPYADVIVVNVSSPNTPGLRSLQQVGPLKQLLKGVVECANSVQRKTKPPVMVKVSPDEDTDEQIEGIVEAVLDSGVAGVIVGNTTNRRTNFVPQGTGLTYQDQRTLKEQGGLSGPHMFERTRQLVAKYRYFLDGASHSTSESSSVSGSISTNAEDGRKVVFASGGVTNGQQALQVLKAGADAVQIYTTMVYNGAGTVTRIKKEMVQEIKGSESV</sequence>
<evidence type="ECO:0000259" key="8">
    <source>
        <dbReference type="Pfam" id="PF01180"/>
    </source>
</evidence>
<dbReference type="SUPFAM" id="SSF51395">
    <property type="entry name" value="FMN-linked oxidoreductases"/>
    <property type="match status" value="1"/>
</dbReference>
<comment type="caution">
    <text evidence="9">The sequence shown here is derived from an EMBL/GenBank/DDBJ whole genome shotgun (WGS) entry which is preliminary data.</text>
</comment>
<evidence type="ECO:0000256" key="6">
    <source>
        <dbReference type="ARBA" id="ARBA00023136"/>
    </source>
</evidence>
<dbReference type="InterPro" id="IPR050074">
    <property type="entry name" value="DHO_dehydrogenase"/>
</dbReference>
<evidence type="ECO:0000313" key="9">
    <source>
        <dbReference type="EMBL" id="KAL3418019.1"/>
    </source>
</evidence>
<evidence type="ECO:0000256" key="1">
    <source>
        <dbReference type="ARBA" id="ARBA00001917"/>
    </source>
</evidence>
<dbReference type="PANTHER" id="PTHR48109:SF4">
    <property type="entry name" value="DIHYDROOROTATE DEHYDROGENASE (QUINONE), MITOCHONDRIAL"/>
    <property type="match status" value="1"/>
</dbReference>
<gene>
    <name evidence="9" type="ORF">PVAG01_11029</name>
</gene>
<protein>
    <submittedName>
        <fullName evidence="9">Dihydroorotate reductase</fullName>
    </submittedName>
</protein>
<feature type="region of interest" description="Disordered" evidence="7">
    <location>
        <begin position="1"/>
        <end position="49"/>
    </location>
</feature>
<proteinExistence type="predicted"/>
<name>A0ABR4P3Y3_9HELO</name>
<evidence type="ECO:0000256" key="7">
    <source>
        <dbReference type="SAM" id="MobiDB-lite"/>
    </source>
</evidence>
<comment type="pathway">
    <text evidence="2">Pyrimidine metabolism; UMP biosynthesis via de novo pathway.</text>
</comment>
<dbReference type="InterPro" id="IPR005720">
    <property type="entry name" value="Dihydroorotate_DH_cat"/>
</dbReference>
<evidence type="ECO:0000256" key="2">
    <source>
        <dbReference type="ARBA" id="ARBA00004725"/>
    </source>
</evidence>
<dbReference type="InterPro" id="IPR005719">
    <property type="entry name" value="Dihydroorotate_DH_2"/>
</dbReference>
<dbReference type="Gene3D" id="3.20.20.70">
    <property type="entry name" value="Aldolase class I"/>
    <property type="match status" value="1"/>
</dbReference>
<keyword evidence="5" id="KW-0560">Oxidoreductase</keyword>
<feature type="domain" description="Dihydroorotate dehydrogenase catalytic" evidence="8">
    <location>
        <begin position="130"/>
        <end position="408"/>
    </location>
</feature>
<dbReference type="InterPro" id="IPR013785">
    <property type="entry name" value="Aldolase_TIM"/>
</dbReference>
<evidence type="ECO:0000256" key="3">
    <source>
        <dbReference type="ARBA" id="ARBA00022630"/>
    </source>
</evidence>
<dbReference type="Proteomes" id="UP001629113">
    <property type="component" value="Unassembled WGS sequence"/>
</dbReference>
<keyword evidence="10" id="KW-1185">Reference proteome</keyword>
<feature type="compositionally biased region" description="Low complexity" evidence="7">
    <location>
        <begin position="40"/>
        <end position="49"/>
    </location>
</feature>
<dbReference type="NCBIfam" id="TIGR01036">
    <property type="entry name" value="pyrD_sub2"/>
    <property type="match status" value="1"/>
</dbReference>
<comment type="cofactor">
    <cofactor evidence="1">
        <name>FMN</name>
        <dbReference type="ChEBI" id="CHEBI:58210"/>
    </cofactor>
</comment>